<dbReference type="InParanoid" id="A0A1Y2DCB8"/>
<dbReference type="OrthoDB" id="47007at2759"/>
<name>A0A1Y2DCB8_9PEZI</name>
<proteinExistence type="predicted"/>
<comment type="caution">
    <text evidence="2">The sequence shown here is derived from an EMBL/GenBank/DDBJ whole genome shotgun (WGS) entry which is preliminary data.</text>
</comment>
<dbReference type="Pfam" id="PF06985">
    <property type="entry name" value="HET"/>
    <property type="match status" value="1"/>
</dbReference>
<reference evidence="2 3" key="1">
    <citation type="submission" date="2016-07" db="EMBL/GenBank/DDBJ databases">
        <title>Pervasive Adenine N6-methylation of Active Genes in Fungi.</title>
        <authorList>
            <consortium name="DOE Joint Genome Institute"/>
            <person name="Mondo S.J."/>
            <person name="Dannebaum R.O."/>
            <person name="Kuo R.C."/>
            <person name="Labutti K."/>
            <person name="Haridas S."/>
            <person name="Kuo A."/>
            <person name="Salamov A."/>
            <person name="Ahrendt S.R."/>
            <person name="Lipzen A."/>
            <person name="Sullivan W."/>
            <person name="Andreopoulos W.B."/>
            <person name="Clum A."/>
            <person name="Lindquist E."/>
            <person name="Daum C."/>
            <person name="Ramamoorthy G.K."/>
            <person name="Gryganskyi A."/>
            <person name="Culley D."/>
            <person name="Magnuson J.K."/>
            <person name="James T.Y."/>
            <person name="O'Malley M.A."/>
            <person name="Stajich J.E."/>
            <person name="Spatafora J.W."/>
            <person name="Visel A."/>
            <person name="Grigoriev I.V."/>
        </authorList>
    </citation>
    <scope>NUCLEOTIDE SEQUENCE [LARGE SCALE GENOMIC DNA]</scope>
    <source>
        <strain evidence="2 3">CBS 129021</strain>
    </source>
</reference>
<dbReference type="Proteomes" id="UP000193689">
    <property type="component" value="Unassembled WGS sequence"/>
</dbReference>
<keyword evidence="3" id="KW-1185">Reference proteome</keyword>
<sequence>CLEEHDHCLSRDSSALPDRVLDLGTPCDPHLKLLETQNEPAEYVSLSYCWGTLPNFVTLTSNIEEFKAGIDETTLPATLKDTVAVTRALGIRYLWIDAICIIQRDAEDWNKQSVKMASVYGNAYLTLIISQAEGVHDGFLHKRDNTTLAVGTTQKKGQDTEVYLLPRVATADEILQDLSLTPVGDRGWCVQERLIAPRKVYFHRDQMIWECKERFYCE</sequence>
<dbReference type="STRING" id="1141098.A0A1Y2DCB8"/>
<feature type="non-terminal residue" evidence="2">
    <location>
        <position position="218"/>
    </location>
</feature>
<dbReference type="GeneID" id="63770934"/>
<feature type="non-terminal residue" evidence="2">
    <location>
        <position position="1"/>
    </location>
</feature>
<dbReference type="InterPro" id="IPR010730">
    <property type="entry name" value="HET"/>
</dbReference>
<dbReference type="EMBL" id="MCFJ01000021">
    <property type="protein sequence ID" value="ORY56837.1"/>
    <property type="molecule type" value="Genomic_DNA"/>
</dbReference>
<dbReference type="PANTHER" id="PTHR33112:SF16">
    <property type="entry name" value="HETEROKARYON INCOMPATIBILITY DOMAIN-CONTAINING PROTEIN"/>
    <property type="match status" value="1"/>
</dbReference>
<dbReference type="PANTHER" id="PTHR33112">
    <property type="entry name" value="DOMAIN PROTEIN, PUTATIVE-RELATED"/>
    <property type="match status" value="1"/>
</dbReference>
<evidence type="ECO:0000313" key="3">
    <source>
        <dbReference type="Proteomes" id="UP000193689"/>
    </source>
</evidence>
<evidence type="ECO:0000313" key="2">
    <source>
        <dbReference type="EMBL" id="ORY56837.1"/>
    </source>
</evidence>
<accession>A0A1Y2DCB8</accession>
<evidence type="ECO:0000259" key="1">
    <source>
        <dbReference type="Pfam" id="PF06985"/>
    </source>
</evidence>
<gene>
    <name evidence="2" type="ORF">BCR38DRAFT_317343</name>
</gene>
<dbReference type="AlphaFoldDB" id="A0A1Y2DCB8"/>
<protein>
    <submittedName>
        <fullName evidence="2">Heterokaryon incompatibility protein-domain-containing protein</fullName>
    </submittedName>
</protein>
<dbReference type="RefSeq" id="XP_040710304.1">
    <property type="nucleotide sequence ID" value="XM_040854722.1"/>
</dbReference>
<organism evidence="2 3">
    <name type="scientific">Pseudomassariella vexata</name>
    <dbReference type="NCBI Taxonomy" id="1141098"/>
    <lineage>
        <taxon>Eukaryota</taxon>
        <taxon>Fungi</taxon>
        <taxon>Dikarya</taxon>
        <taxon>Ascomycota</taxon>
        <taxon>Pezizomycotina</taxon>
        <taxon>Sordariomycetes</taxon>
        <taxon>Xylariomycetidae</taxon>
        <taxon>Amphisphaeriales</taxon>
        <taxon>Pseudomassariaceae</taxon>
        <taxon>Pseudomassariella</taxon>
    </lineage>
</organism>
<feature type="domain" description="Heterokaryon incompatibility" evidence="1">
    <location>
        <begin position="43"/>
        <end position="192"/>
    </location>
</feature>